<dbReference type="HOGENOM" id="CLU_074761_1_1_7"/>
<evidence type="ECO:0000259" key="1">
    <source>
        <dbReference type="Pfam" id="PF00149"/>
    </source>
</evidence>
<sequence>MRTYFFGDIHGNGYALEAVLQHMDKQKTDALFCLGDLVGWLPFGDRTLQRMRSLGISTVAGNHDLLVCGLFVDHPHQVDRMQATAYNAGLLSSIPQALDYLSNLPLIFERPEFVVTHHSPFHLPAAEELPTIDCFNYLDEFALTECLSAWHEYPHRLIFSGHDHVPAVFELPDTAERPRFEDIRTYSPAPDADLVLHLQPGSKYWIKAGSVGGPYRDGVPIANSVLYDNESDTLTLFRVPFPTGQLIEDMLALRFCHIVPTLRKYMELLESRS</sequence>
<name>A0LJ02_SYNFM</name>
<gene>
    <name evidence="2" type="ordered locus">Sfum_1717</name>
</gene>
<dbReference type="Gene3D" id="3.60.21.10">
    <property type="match status" value="1"/>
</dbReference>
<dbReference type="InterPro" id="IPR029052">
    <property type="entry name" value="Metallo-depent_PP-like"/>
</dbReference>
<dbReference type="PANTHER" id="PTHR42850">
    <property type="entry name" value="METALLOPHOSPHOESTERASE"/>
    <property type="match status" value="1"/>
</dbReference>
<dbReference type="PANTHER" id="PTHR42850:SF2">
    <property type="entry name" value="BLL5683 PROTEIN"/>
    <property type="match status" value="1"/>
</dbReference>
<dbReference type="RefSeq" id="WP_011698574.1">
    <property type="nucleotide sequence ID" value="NC_008554.1"/>
</dbReference>
<keyword evidence="3" id="KW-1185">Reference proteome</keyword>
<dbReference type="STRING" id="335543.Sfum_1717"/>
<dbReference type="AlphaFoldDB" id="A0LJ02"/>
<dbReference type="CDD" id="cd00838">
    <property type="entry name" value="MPP_superfamily"/>
    <property type="match status" value="1"/>
</dbReference>
<dbReference type="PIRSF" id="PIRSF000883">
    <property type="entry name" value="Pesterase_MJ0912"/>
    <property type="match status" value="1"/>
</dbReference>
<dbReference type="EMBL" id="CP000478">
    <property type="protein sequence ID" value="ABK17404.1"/>
    <property type="molecule type" value="Genomic_DNA"/>
</dbReference>
<accession>A0LJ02</accession>
<dbReference type="InParanoid" id="A0LJ02"/>
<evidence type="ECO:0000313" key="3">
    <source>
        <dbReference type="Proteomes" id="UP000001784"/>
    </source>
</evidence>
<protein>
    <submittedName>
        <fullName evidence="2">Metallophosphoesterase</fullName>
    </submittedName>
</protein>
<dbReference type="InterPro" id="IPR050126">
    <property type="entry name" value="Ap4A_hydrolase"/>
</dbReference>
<dbReference type="InterPro" id="IPR011152">
    <property type="entry name" value="Pesterase_MJ0912"/>
</dbReference>
<dbReference type="SUPFAM" id="SSF56300">
    <property type="entry name" value="Metallo-dependent phosphatases"/>
    <property type="match status" value="1"/>
</dbReference>
<reference evidence="2 3" key="1">
    <citation type="submission" date="2006-10" db="EMBL/GenBank/DDBJ databases">
        <title>Complete sequence of Syntrophobacter fumaroxidans MPOB.</title>
        <authorList>
            <consortium name="US DOE Joint Genome Institute"/>
            <person name="Copeland A."/>
            <person name="Lucas S."/>
            <person name="Lapidus A."/>
            <person name="Barry K."/>
            <person name="Detter J.C."/>
            <person name="Glavina del Rio T."/>
            <person name="Hammon N."/>
            <person name="Israni S."/>
            <person name="Pitluck S."/>
            <person name="Goltsman E.G."/>
            <person name="Martinez M."/>
            <person name="Schmutz J."/>
            <person name="Larimer F."/>
            <person name="Land M."/>
            <person name="Hauser L."/>
            <person name="Kyrpides N."/>
            <person name="Kim E."/>
            <person name="Boone D.R."/>
            <person name="Brockman F."/>
            <person name="Culley D."/>
            <person name="Ferry J."/>
            <person name="Gunsalus R."/>
            <person name="McInerney M.J."/>
            <person name="Morrison M."/>
            <person name="Plugge C."/>
            <person name="Rohlin L."/>
            <person name="Scholten J."/>
            <person name="Sieber J."/>
            <person name="Stams A.J.M."/>
            <person name="Worm P."/>
            <person name="Henstra A.M."/>
            <person name="Richardson P."/>
        </authorList>
    </citation>
    <scope>NUCLEOTIDE SEQUENCE [LARGE SCALE GENOMIC DNA]</scope>
    <source>
        <strain evidence="3">DSM 10017 / MPOB</strain>
    </source>
</reference>
<dbReference type="eggNOG" id="COG0639">
    <property type="taxonomic scope" value="Bacteria"/>
</dbReference>
<organism evidence="2 3">
    <name type="scientific">Syntrophobacter fumaroxidans (strain DSM 10017 / MPOB)</name>
    <dbReference type="NCBI Taxonomy" id="335543"/>
    <lineage>
        <taxon>Bacteria</taxon>
        <taxon>Pseudomonadati</taxon>
        <taxon>Thermodesulfobacteriota</taxon>
        <taxon>Syntrophobacteria</taxon>
        <taxon>Syntrophobacterales</taxon>
        <taxon>Syntrophobacteraceae</taxon>
        <taxon>Syntrophobacter</taxon>
    </lineage>
</organism>
<evidence type="ECO:0000313" key="2">
    <source>
        <dbReference type="EMBL" id="ABK17404.1"/>
    </source>
</evidence>
<dbReference type="GO" id="GO:0016791">
    <property type="term" value="F:phosphatase activity"/>
    <property type="evidence" value="ECO:0007669"/>
    <property type="project" value="TreeGrafter"/>
</dbReference>
<dbReference type="Pfam" id="PF00149">
    <property type="entry name" value="Metallophos"/>
    <property type="match status" value="1"/>
</dbReference>
<dbReference type="GO" id="GO:0005737">
    <property type="term" value="C:cytoplasm"/>
    <property type="evidence" value="ECO:0007669"/>
    <property type="project" value="TreeGrafter"/>
</dbReference>
<dbReference type="OrthoDB" id="9813918at2"/>
<proteinExistence type="predicted"/>
<dbReference type="KEGG" id="sfu:Sfum_1717"/>
<feature type="domain" description="Calcineurin-like phosphoesterase" evidence="1">
    <location>
        <begin position="1"/>
        <end position="166"/>
    </location>
</feature>
<dbReference type="Proteomes" id="UP000001784">
    <property type="component" value="Chromosome"/>
</dbReference>
<dbReference type="InterPro" id="IPR004843">
    <property type="entry name" value="Calcineurin-like_PHP"/>
</dbReference>